<sequence>MELVLILTNTNNSLKMHLPEKRSETAKIYDKFQESTIN</sequence>
<name>A0A2M9C6E5_9FLAO</name>
<reference evidence="1 2" key="1">
    <citation type="submission" date="2017-11" db="EMBL/GenBank/DDBJ databases">
        <title>Genomic Encyclopedia of Archaeal and Bacterial Type Strains, Phase II (KMG-II): From Individual Species to Whole Genera.</title>
        <authorList>
            <person name="Goeker M."/>
        </authorList>
    </citation>
    <scope>NUCLEOTIDE SEQUENCE [LARGE SCALE GENOMIC DNA]</scope>
    <source>
        <strain evidence="1 2">DSM 27617</strain>
    </source>
</reference>
<organism evidence="1 2">
    <name type="scientific">Chryseobacterium geocarposphaerae</name>
    <dbReference type="NCBI Taxonomy" id="1416776"/>
    <lineage>
        <taxon>Bacteria</taxon>
        <taxon>Pseudomonadati</taxon>
        <taxon>Bacteroidota</taxon>
        <taxon>Flavobacteriia</taxon>
        <taxon>Flavobacteriales</taxon>
        <taxon>Weeksellaceae</taxon>
        <taxon>Chryseobacterium group</taxon>
        <taxon>Chryseobacterium</taxon>
    </lineage>
</organism>
<dbReference type="Proteomes" id="UP000228740">
    <property type="component" value="Unassembled WGS sequence"/>
</dbReference>
<dbReference type="EMBL" id="PGFD01000001">
    <property type="protein sequence ID" value="PJJ66383.1"/>
    <property type="molecule type" value="Genomic_DNA"/>
</dbReference>
<protein>
    <submittedName>
        <fullName evidence="1">Uncharacterized protein</fullName>
    </submittedName>
</protein>
<keyword evidence="2" id="KW-1185">Reference proteome</keyword>
<evidence type="ECO:0000313" key="2">
    <source>
        <dbReference type="Proteomes" id="UP000228740"/>
    </source>
</evidence>
<gene>
    <name evidence="1" type="ORF">CLV73_0358</name>
</gene>
<proteinExistence type="predicted"/>
<comment type="caution">
    <text evidence="1">The sequence shown here is derived from an EMBL/GenBank/DDBJ whole genome shotgun (WGS) entry which is preliminary data.</text>
</comment>
<evidence type="ECO:0000313" key="1">
    <source>
        <dbReference type="EMBL" id="PJJ66383.1"/>
    </source>
</evidence>
<dbReference type="AlphaFoldDB" id="A0A2M9C6E5"/>
<accession>A0A2M9C6E5</accession>